<sequence>EHPFRVIKRQFGHRKTRYRGLKKNTAQLQALFALANLYMARKELLAS</sequence>
<dbReference type="AlphaFoldDB" id="A0A370E2T3"/>
<dbReference type="InterPro" id="IPR002559">
    <property type="entry name" value="Transposase_11"/>
</dbReference>
<dbReference type="PANTHER" id="PTHR35604">
    <property type="entry name" value="TRANSPOSASE INSH FOR INSERTION SEQUENCE ELEMENT IS5A-RELATED"/>
    <property type="match status" value="1"/>
</dbReference>
<protein>
    <submittedName>
        <fullName evidence="2">IS5/IS1182 family transposase</fullName>
    </submittedName>
</protein>
<accession>A0A370E2T3</accession>
<evidence type="ECO:0000259" key="1">
    <source>
        <dbReference type="Pfam" id="PF01609"/>
    </source>
</evidence>
<feature type="non-terminal residue" evidence="2">
    <location>
        <position position="1"/>
    </location>
</feature>
<feature type="domain" description="Transposase IS4-like" evidence="1">
    <location>
        <begin position="1"/>
        <end position="37"/>
    </location>
</feature>
<gene>
    <name evidence="2" type="ORF">DIZ79_02110</name>
</gene>
<dbReference type="GO" id="GO:0003677">
    <property type="term" value="F:DNA binding"/>
    <property type="evidence" value="ECO:0007669"/>
    <property type="project" value="InterPro"/>
</dbReference>
<comment type="caution">
    <text evidence="2">The sequence shown here is derived from an EMBL/GenBank/DDBJ whole genome shotgun (WGS) entry which is preliminary data.</text>
</comment>
<dbReference type="Pfam" id="PF01609">
    <property type="entry name" value="DDE_Tnp_1"/>
    <property type="match status" value="1"/>
</dbReference>
<organism evidence="2 3">
    <name type="scientific">endosymbiont of Lamellibrachia luymesi</name>
    <dbReference type="NCBI Taxonomy" id="2200907"/>
    <lineage>
        <taxon>Bacteria</taxon>
        <taxon>Pseudomonadati</taxon>
        <taxon>Pseudomonadota</taxon>
        <taxon>Gammaproteobacteria</taxon>
        <taxon>sulfur-oxidizing symbionts</taxon>
    </lineage>
</organism>
<name>A0A370E2T3_9GAMM</name>
<dbReference type="EMBL" id="QFXD01000040">
    <property type="protein sequence ID" value="RDH92885.1"/>
    <property type="molecule type" value="Genomic_DNA"/>
</dbReference>
<dbReference type="GO" id="GO:0004803">
    <property type="term" value="F:transposase activity"/>
    <property type="evidence" value="ECO:0007669"/>
    <property type="project" value="InterPro"/>
</dbReference>
<reference evidence="2 3" key="1">
    <citation type="journal article" date="2018" name="ISME J.">
        <title>Endosymbiont genomes yield clues of tubeworm success.</title>
        <authorList>
            <person name="Li Y."/>
            <person name="Liles M.R."/>
            <person name="Halanych K.M."/>
        </authorList>
    </citation>
    <scope>NUCLEOTIDE SEQUENCE [LARGE SCALE GENOMIC DNA]</scope>
    <source>
        <strain evidence="2">A1422</strain>
    </source>
</reference>
<dbReference type="GO" id="GO:0006313">
    <property type="term" value="P:DNA transposition"/>
    <property type="evidence" value="ECO:0007669"/>
    <property type="project" value="InterPro"/>
</dbReference>
<proteinExistence type="predicted"/>
<evidence type="ECO:0000313" key="2">
    <source>
        <dbReference type="EMBL" id="RDH92885.1"/>
    </source>
</evidence>
<evidence type="ECO:0000313" key="3">
    <source>
        <dbReference type="Proteomes" id="UP000255508"/>
    </source>
</evidence>
<dbReference type="Proteomes" id="UP000255508">
    <property type="component" value="Unassembled WGS sequence"/>
</dbReference>
<dbReference type="PANTHER" id="PTHR35604:SF2">
    <property type="entry name" value="TRANSPOSASE INSH FOR INSERTION SEQUENCE ELEMENT IS5A-RELATED"/>
    <property type="match status" value="1"/>
</dbReference>